<dbReference type="GO" id="GO:0006887">
    <property type="term" value="P:exocytosis"/>
    <property type="evidence" value="ECO:0007669"/>
    <property type="project" value="TreeGrafter"/>
</dbReference>
<evidence type="ECO:0000259" key="2">
    <source>
        <dbReference type="Pfam" id="PF07393"/>
    </source>
</evidence>
<dbReference type="GO" id="GO:0006893">
    <property type="term" value="P:Golgi to plasma membrane transport"/>
    <property type="evidence" value="ECO:0007669"/>
    <property type="project" value="TreeGrafter"/>
</dbReference>
<feature type="compositionally biased region" description="Polar residues" evidence="1">
    <location>
        <begin position="459"/>
        <end position="478"/>
    </location>
</feature>
<evidence type="ECO:0000256" key="1">
    <source>
        <dbReference type="SAM" id="MobiDB-lite"/>
    </source>
</evidence>
<name>A0A024G9Z5_9STRA</name>
<dbReference type="Pfam" id="PF07393">
    <property type="entry name" value="Sec10_HB"/>
    <property type="match status" value="2"/>
</dbReference>
<dbReference type="InParanoid" id="A0A024G9Z5"/>
<feature type="domain" description="Exocyst complex component Sec10-like alpha-helical bundle" evidence="2">
    <location>
        <begin position="594"/>
        <end position="800"/>
    </location>
</feature>
<keyword evidence="4" id="KW-1185">Reference proteome</keyword>
<feature type="region of interest" description="Disordered" evidence="1">
    <location>
        <begin position="456"/>
        <end position="480"/>
    </location>
</feature>
<proteinExistence type="predicted"/>
<dbReference type="AlphaFoldDB" id="A0A024G9Z5"/>
<dbReference type="InterPro" id="IPR048627">
    <property type="entry name" value="Sec10_HB"/>
</dbReference>
<dbReference type="STRING" id="65357.A0A024G9Z5"/>
<dbReference type="OrthoDB" id="125856at2759"/>
<accession>A0A024G9Z5</accession>
<dbReference type="EMBL" id="CAIX01000047">
    <property type="protein sequence ID" value="CCI43350.1"/>
    <property type="molecule type" value="Genomic_DNA"/>
</dbReference>
<dbReference type="PANTHER" id="PTHR12100:SF0">
    <property type="entry name" value="EXOCYST COMPLEX COMPONENT 5"/>
    <property type="match status" value="1"/>
</dbReference>
<comment type="caution">
    <text evidence="3">The sequence shown here is derived from an EMBL/GenBank/DDBJ whole genome shotgun (WGS) entry which is preliminary data.</text>
</comment>
<protein>
    <recommendedName>
        <fullName evidence="2">Exocyst complex component Sec10-like alpha-helical bundle domain-containing protein</fullName>
    </recommendedName>
</protein>
<dbReference type="Proteomes" id="UP000053237">
    <property type="component" value="Unassembled WGS sequence"/>
</dbReference>
<feature type="domain" description="Exocyst complex component Sec10-like alpha-helical bundle" evidence="2">
    <location>
        <begin position="202"/>
        <end position="443"/>
    </location>
</feature>
<reference evidence="3 4" key="1">
    <citation type="submission" date="2012-05" db="EMBL/GenBank/DDBJ databases">
        <title>Recombination and specialization in a pathogen metapopulation.</title>
        <authorList>
            <person name="Gardiner A."/>
            <person name="Kemen E."/>
            <person name="Schultz-Larsen T."/>
            <person name="MacLean D."/>
            <person name="Van Oosterhout C."/>
            <person name="Jones J.D.G."/>
        </authorList>
    </citation>
    <scope>NUCLEOTIDE SEQUENCE [LARGE SCALE GENOMIC DNA]</scope>
    <source>
        <strain evidence="3 4">Ac Nc2</strain>
    </source>
</reference>
<sequence length="807" mass="92848">MTEYLSQSTNKTFRSTRSNRTSLLSDEFLEGFIGQFSTQYEKDGSIGYNADEMIDNLLCSAFQLDTFNQTDFQSTFMTNLNILIEKTINRLLQYRKTNQERIRLHDNQDIASTLRKNLQLPESLLQDLCTKLEDLEERFTKVSLTAVLMGDRLAVLDNERLRVIQADEFMQALIVLNDPISRVSTSSNRMLQKLRDPSQIHQAAQIIGKLIEISADITSPVLQPAVMEIERLSQCIENDLLEAFSQAQSEDNQSQMRQCALSLVEFNDHEKVADRFVWNIMTSQMKTLNSETHSVDPIQDLESLFTNIKRICQKQFKVIQSVFPPSTCSIISELLVERLFSDPVFGILAYIDHFLRAPKRLEADGFMGKDVEKFDYVQLLCRSYEKTCFLIAEIEKIDSDCQMEGLSKERMRPFLRLQLHSLFENHRQRYFQSEIELLEEEYSIIKEGIILPKPLPINQKPSKTKQSTEITPSASASPNAVALSPEKGSLPVQFTDLNAQRFELLLFALGNQSIPAFVEGLRACVLRSAIVLNESELRNELITKLFVCYCVAFGEDLLGKIASLGGELLHDPLLTYDSSRQYLTILEQLLHRADSIEIIFEDLIQVSQAESPTQLTICSEHKRRILKKLEQQIAESLHQLLLVIEKQLISLLGAFQEKTDFLGCESNVSLSCSPACKRCVEYLQPIISIIRQVLWHENRDRLIFLVAASFKKLYLQHLMKFRFDPDGACMLLRDLDAYRGLFSSFRYRKIDEMFDILHEIANIFALVPENIGGYIRDSKLVTLPKQQLFELVKRRWDYKSNCEKIHL</sequence>
<evidence type="ECO:0000313" key="4">
    <source>
        <dbReference type="Proteomes" id="UP000053237"/>
    </source>
</evidence>
<evidence type="ECO:0000313" key="3">
    <source>
        <dbReference type="EMBL" id="CCI43350.1"/>
    </source>
</evidence>
<gene>
    <name evidence="3" type="ORF">BN9_041340</name>
</gene>
<organism evidence="3 4">
    <name type="scientific">Albugo candida</name>
    <dbReference type="NCBI Taxonomy" id="65357"/>
    <lineage>
        <taxon>Eukaryota</taxon>
        <taxon>Sar</taxon>
        <taxon>Stramenopiles</taxon>
        <taxon>Oomycota</taxon>
        <taxon>Peronosporomycetes</taxon>
        <taxon>Albuginales</taxon>
        <taxon>Albuginaceae</taxon>
        <taxon>Albugo</taxon>
    </lineage>
</organism>
<dbReference type="InterPro" id="IPR009976">
    <property type="entry name" value="Sec10-like"/>
</dbReference>
<dbReference type="GO" id="GO:0000145">
    <property type="term" value="C:exocyst"/>
    <property type="evidence" value="ECO:0007669"/>
    <property type="project" value="TreeGrafter"/>
</dbReference>
<dbReference type="PANTHER" id="PTHR12100">
    <property type="entry name" value="SEC10"/>
    <property type="match status" value="1"/>
</dbReference>